<reference evidence="4 5" key="1">
    <citation type="submission" date="2019-09" db="EMBL/GenBank/DDBJ databases">
        <title>Goodfellowia gen. nov., a new genus of the Pseudonocardineae related to Actinoalloteichus, containing Goodfellowia coeruleoviolacea gen. nov., comb. nov. gen. nov., comb. nov.</title>
        <authorList>
            <person name="Labeda D."/>
        </authorList>
    </citation>
    <scope>NUCLEOTIDE SEQUENCE [LARGE SCALE GENOMIC DNA]</scope>
    <source>
        <strain evidence="4 5">AN110305</strain>
    </source>
</reference>
<dbReference type="SUPFAM" id="SSF56645">
    <property type="entry name" value="Acyl-CoA dehydrogenase NM domain-like"/>
    <property type="match status" value="1"/>
</dbReference>
<dbReference type="InterPro" id="IPR036250">
    <property type="entry name" value="AcylCo_DH-like_C"/>
</dbReference>
<protein>
    <submittedName>
        <fullName evidence="4">Acyl-CoA dehydrogenase</fullName>
    </submittedName>
</protein>
<dbReference type="GO" id="GO:0050660">
    <property type="term" value="F:flavin adenine dinucleotide binding"/>
    <property type="evidence" value="ECO:0007669"/>
    <property type="project" value="InterPro"/>
</dbReference>
<gene>
    <name evidence="4" type="ORF">F0L68_38285</name>
</gene>
<comment type="caution">
    <text evidence="4">The sequence shown here is derived from an EMBL/GenBank/DDBJ whole genome shotgun (WGS) entry which is preliminary data.</text>
</comment>
<dbReference type="InterPro" id="IPR037069">
    <property type="entry name" value="AcylCoA_DH/ox_N_sf"/>
</dbReference>
<dbReference type="InterPro" id="IPR046373">
    <property type="entry name" value="Acyl-CoA_Oxase/DH_mid-dom_sf"/>
</dbReference>
<sequence length="377" mass="39945">MQFLERERLASNKFLPGLDKALADIPLSELERPGSPGIEQFRQCGGPGLLVPERNSGAGASALDAVRVQRAIGARSPSLAVATTMHHFSMASLIVLSEISNGFEWMLMEGIATTSKLLASGFAEGRTDASILEPTMTAVATDTGLRISGVKKPCSLSRSMDMLTASVIVPRKDEPGEQLAVVLIPADSPGITITPFWGSFALAGAESDQITLEDVLVPYELVVRTEVPPGQRLDELQIAGFVWFELLMSASYLGAASALAERLLGKAGVPATDRMRLVGELEAAMAGLENVARQMPAAGRDQQLLADCLFVRYAVQDTIGRVVPRAVELLGGLGFMSSDDVAYLATAVNGLGFHPPARNKMADQLAGYLLGQPLAIA</sequence>
<organism evidence="4 5">
    <name type="scientific">Solihabitans fulvus</name>
    <dbReference type="NCBI Taxonomy" id="1892852"/>
    <lineage>
        <taxon>Bacteria</taxon>
        <taxon>Bacillati</taxon>
        <taxon>Actinomycetota</taxon>
        <taxon>Actinomycetes</taxon>
        <taxon>Pseudonocardiales</taxon>
        <taxon>Pseudonocardiaceae</taxon>
        <taxon>Solihabitans</taxon>
    </lineage>
</organism>
<dbReference type="RefSeq" id="WP_149854822.1">
    <property type="nucleotide sequence ID" value="NZ_VUOB01000086.1"/>
</dbReference>
<accession>A0A5B2WLP2</accession>
<dbReference type="PANTHER" id="PTHR43884:SF20">
    <property type="entry name" value="ACYL-COA DEHYDROGENASE FADE28"/>
    <property type="match status" value="1"/>
</dbReference>
<keyword evidence="1" id="KW-0285">Flavoprotein</keyword>
<dbReference type="Gene3D" id="1.10.540.10">
    <property type="entry name" value="Acyl-CoA dehydrogenase/oxidase, N-terminal domain"/>
    <property type="match status" value="1"/>
</dbReference>
<dbReference type="AlphaFoldDB" id="A0A5B2WLP2"/>
<dbReference type="InterPro" id="IPR009100">
    <property type="entry name" value="AcylCoA_DH/oxidase_NM_dom_sf"/>
</dbReference>
<dbReference type="GO" id="GO:0003995">
    <property type="term" value="F:acyl-CoA dehydrogenase activity"/>
    <property type="evidence" value="ECO:0007669"/>
    <property type="project" value="TreeGrafter"/>
</dbReference>
<dbReference type="Gene3D" id="2.40.110.10">
    <property type="entry name" value="Butyryl-CoA Dehydrogenase, subunit A, domain 2"/>
    <property type="match status" value="1"/>
</dbReference>
<reference evidence="4 5" key="2">
    <citation type="submission" date="2019-09" db="EMBL/GenBank/DDBJ databases">
        <authorList>
            <person name="Jin C."/>
        </authorList>
    </citation>
    <scope>NUCLEOTIDE SEQUENCE [LARGE SCALE GENOMIC DNA]</scope>
    <source>
        <strain evidence="4 5">AN110305</strain>
    </source>
</reference>
<name>A0A5B2WLP2_9PSEU</name>
<dbReference type="OrthoDB" id="2986495at2"/>
<keyword evidence="2" id="KW-0274">FAD</keyword>
<evidence type="ECO:0000256" key="2">
    <source>
        <dbReference type="ARBA" id="ARBA00022827"/>
    </source>
</evidence>
<keyword evidence="5" id="KW-1185">Reference proteome</keyword>
<dbReference type="SUPFAM" id="SSF47203">
    <property type="entry name" value="Acyl-CoA dehydrogenase C-terminal domain-like"/>
    <property type="match status" value="1"/>
</dbReference>
<dbReference type="PANTHER" id="PTHR43884">
    <property type="entry name" value="ACYL-COA DEHYDROGENASE"/>
    <property type="match status" value="1"/>
</dbReference>
<dbReference type="EMBL" id="VUOB01000086">
    <property type="protein sequence ID" value="KAA2250947.1"/>
    <property type="molecule type" value="Genomic_DNA"/>
</dbReference>
<evidence type="ECO:0000256" key="3">
    <source>
        <dbReference type="ARBA" id="ARBA00023002"/>
    </source>
</evidence>
<evidence type="ECO:0000313" key="5">
    <source>
        <dbReference type="Proteomes" id="UP000323454"/>
    </source>
</evidence>
<keyword evidence="3" id="KW-0560">Oxidoreductase</keyword>
<proteinExistence type="predicted"/>
<evidence type="ECO:0000256" key="1">
    <source>
        <dbReference type="ARBA" id="ARBA00022630"/>
    </source>
</evidence>
<dbReference type="Proteomes" id="UP000323454">
    <property type="component" value="Unassembled WGS sequence"/>
</dbReference>
<evidence type="ECO:0000313" key="4">
    <source>
        <dbReference type="EMBL" id="KAA2250947.1"/>
    </source>
</evidence>